<accession>A0A914I5J5</accession>
<keyword evidence="9" id="KW-0811">Translocation</keyword>
<protein>
    <submittedName>
        <fullName evidence="15">Nucleoporin NDC1</fullName>
    </submittedName>
</protein>
<dbReference type="GO" id="GO:0070762">
    <property type="term" value="C:nuclear pore transmembrane ring"/>
    <property type="evidence" value="ECO:0007669"/>
    <property type="project" value="TreeGrafter"/>
</dbReference>
<keyword evidence="8 13" id="KW-1133">Transmembrane helix</keyword>
<dbReference type="Pfam" id="PF09531">
    <property type="entry name" value="Ndc1_Nup"/>
    <property type="match status" value="1"/>
</dbReference>
<evidence type="ECO:0000256" key="8">
    <source>
        <dbReference type="ARBA" id="ARBA00022989"/>
    </source>
</evidence>
<keyword evidence="10" id="KW-0906">Nuclear pore complex</keyword>
<sequence length="554" mass="61806">MIDRCYRAAISVAMFSALILALLAVLLQYSPLAPISSIKACWSMLSFKLLFVLLLQVGTIFLECVLLSTWIFSVHFETNFNISKFECLLAAVIIFSANILQTFLLSFVIRKQIVWFSTSFSILLWLVSSAVAALYYSCTTNFQLRFAENRFDLSAIKRNFDSLIIGPMLGQIVITAKIFCVAWVTVFNLVLLLRPLHSFLPSLFAFWHFSDFLLLLFAQGLILRLTPPVVNYFVMKPIEFAMPTVFFAAAEGLTISSPAVTLTTALESKDPIIKLFALHQLQRMCSANTLTRKPFYALSQPGGHPRNWHSLRDVAVAHVRNVRNVFQLAAQCKTAHSVAAGATSMCKSFAETSVNKSNEGNEDNTNKSLMNAVTTGSFLNVSTGSTGVLNQLYEAKLSFFIPPTLNPRPADAFLSEREQCRRLIIMPRFCESIVLKLKQFLFVPSPIVSSYDTHCALCAIKALSAVISHSLQEDEFGVVQKDMSQSLSELTRLSIAIDAYVRASGRSSKSIERNIVVLDEGLATELKEIRKVFGSHISELNLYPTELEVFQMLT</sequence>
<keyword evidence="5 13" id="KW-0812">Transmembrane</keyword>
<reference evidence="15" key="1">
    <citation type="submission" date="2022-11" db="UniProtKB">
        <authorList>
            <consortium name="WormBaseParasite"/>
        </authorList>
    </citation>
    <scope>IDENTIFICATION</scope>
</reference>
<keyword evidence="7" id="KW-0653">Protein transport</keyword>
<dbReference type="Proteomes" id="UP000887572">
    <property type="component" value="Unplaced"/>
</dbReference>
<dbReference type="PANTHER" id="PTHR13269">
    <property type="entry name" value="NUCLEOPORIN NDC1"/>
    <property type="match status" value="1"/>
</dbReference>
<evidence type="ECO:0000256" key="5">
    <source>
        <dbReference type="ARBA" id="ARBA00022692"/>
    </source>
</evidence>
<evidence type="ECO:0000256" key="4">
    <source>
        <dbReference type="ARBA" id="ARBA00022448"/>
    </source>
</evidence>
<keyword evidence="12" id="KW-0539">Nucleus</keyword>
<dbReference type="GO" id="GO:0015031">
    <property type="term" value="P:protein transport"/>
    <property type="evidence" value="ECO:0007669"/>
    <property type="project" value="UniProtKB-KW"/>
</dbReference>
<evidence type="ECO:0000313" key="14">
    <source>
        <dbReference type="Proteomes" id="UP000887572"/>
    </source>
</evidence>
<dbReference type="WBParaSite" id="Gr19_v10_g7712.t1">
    <property type="protein sequence ID" value="Gr19_v10_g7712.t1"/>
    <property type="gene ID" value="Gr19_v10_g7712"/>
</dbReference>
<evidence type="ECO:0000256" key="11">
    <source>
        <dbReference type="ARBA" id="ARBA00023136"/>
    </source>
</evidence>
<dbReference type="GO" id="GO:0030674">
    <property type="term" value="F:protein-macromolecule adaptor activity"/>
    <property type="evidence" value="ECO:0007669"/>
    <property type="project" value="TreeGrafter"/>
</dbReference>
<feature type="transmembrane region" description="Helical" evidence="13">
    <location>
        <begin position="88"/>
        <end position="107"/>
    </location>
</feature>
<feature type="transmembrane region" description="Helical" evidence="13">
    <location>
        <begin position="114"/>
        <end position="136"/>
    </location>
</feature>
<dbReference type="GO" id="GO:0006999">
    <property type="term" value="P:nuclear pore organization"/>
    <property type="evidence" value="ECO:0007669"/>
    <property type="project" value="TreeGrafter"/>
</dbReference>
<comment type="similarity">
    <text evidence="3">Belongs to the NDC1 family.</text>
</comment>
<comment type="subcellular location">
    <subcellularLocation>
        <location evidence="1">Nucleus membrane</location>
        <topology evidence="1">Multi-pass membrane protein</topology>
    </subcellularLocation>
    <subcellularLocation>
        <location evidence="2">Nucleus</location>
        <location evidence="2">Nuclear pore complex</location>
    </subcellularLocation>
</comment>
<dbReference type="AlphaFoldDB" id="A0A914I5J5"/>
<keyword evidence="14" id="KW-1185">Reference proteome</keyword>
<evidence type="ECO:0000256" key="9">
    <source>
        <dbReference type="ARBA" id="ARBA00023010"/>
    </source>
</evidence>
<proteinExistence type="inferred from homology"/>
<name>A0A914I5J5_GLORO</name>
<evidence type="ECO:0000256" key="13">
    <source>
        <dbReference type="SAM" id="Phobius"/>
    </source>
</evidence>
<evidence type="ECO:0000256" key="3">
    <source>
        <dbReference type="ARBA" id="ARBA00005760"/>
    </source>
</evidence>
<feature type="transmembrane region" description="Helical" evidence="13">
    <location>
        <begin position="205"/>
        <end position="225"/>
    </location>
</feature>
<keyword evidence="6" id="KW-0509">mRNA transport</keyword>
<evidence type="ECO:0000256" key="2">
    <source>
        <dbReference type="ARBA" id="ARBA00004567"/>
    </source>
</evidence>
<evidence type="ECO:0000256" key="6">
    <source>
        <dbReference type="ARBA" id="ARBA00022816"/>
    </source>
</evidence>
<dbReference type="GO" id="GO:0031965">
    <property type="term" value="C:nuclear membrane"/>
    <property type="evidence" value="ECO:0007669"/>
    <property type="project" value="UniProtKB-SubCell"/>
</dbReference>
<organism evidence="14 15">
    <name type="scientific">Globodera rostochiensis</name>
    <name type="common">Golden nematode worm</name>
    <name type="synonym">Heterodera rostochiensis</name>
    <dbReference type="NCBI Taxonomy" id="31243"/>
    <lineage>
        <taxon>Eukaryota</taxon>
        <taxon>Metazoa</taxon>
        <taxon>Ecdysozoa</taxon>
        <taxon>Nematoda</taxon>
        <taxon>Chromadorea</taxon>
        <taxon>Rhabditida</taxon>
        <taxon>Tylenchina</taxon>
        <taxon>Tylenchomorpha</taxon>
        <taxon>Tylenchoidea</taxon>
        <taxon>Heteroderidae</taxon>
        <taxon>Heteroderinae</taxon>
        <taxon>Globodera</taxon>
    </lineage>
</organism>
<feature type="transmembrane region" description="Helical" evidence="13">
    <location>
        <begin position="49"/>
        <end position="76"/>
    </location>
</feature>
<evidence type="ECO:0000256" key="1">
    <source>
        <dbReference type="ARBA" id="ARBA00004232"/>
    </source>
</evidence>
<evidence type="ECO:0000256" key="10">
    <source>
        <dbReference type="ARBA" id="ARBA00023132"/>
    </source>
</evidence>
<dbReference type="GO" id="GO:0051028">
    <property type="term" value="P:mRNA transport"/>
    <property type="evidence" value="ECO:0007669"/>
    <property type="project" value="UniProtKB-KW"/>
</dbReference>
<feature type="transmembrane region" description="Helical" evidence="13">
    <location>
        <begin position="245"/>
        <end position="266"/>
    </location>
</feature>
<evidence type="ECO:0000256" key="7">
    <source>
        <dbReference type="ARBA" id="ARBA00022927"/>
    </source>
</evidence>
<evidence type="ECO:0000313" key="15">
    <source>
        <dbReference type="WBParaSite" id="Gr19_v10_g7712.t1"/>
    </source>
</evidence>
<dbReference type="InterPro" id="IPR019049">
    <property type="entry name" value="Nucleoporin_prot_Ndc1/Nup"/>
</dbReference>
<evidence type="ECO:0000256" key="12">
    <source>
        <dbReference type="ARBA" id="ARBA00023242"/>
    </source>
</evidence>
<keyword evidence="4" id="KW-0813">Transport</keyword>
<feature type="transmembrane region" description="Helical" evidence="13">
    <location>
        <begin position="168"/>
        <end position="193"/>
    </location>
</feature>
<feature type="transmembrane region" description="Helical" evidence="13">
    <location>
        <begin position="6"/>
        <end position="29"/>
    </location>
</feature>
<keyword evidence="11 13" id="KW-0472">Membrane</keyword>
<dbReference type="PANTHER" id="PTHR13269:SF6">
    <property type="entry name" value="NUCLEOPORIN NDC1"/>
    <property type="match status" value="1"/>
</dbReference>